<sequence>MNSVGEDCNDLKREYDACFNKWFTERYLKGDYYRDPCKKIFKKYQTCVKTAMKNKHLDLEEMDKDILGTEFEKKPLPKKKKETDKTES</sequence>
<dbReference type="RefSeq" id="XP_002734209.1">
    <property type="nucleotide sequence ID" value="XM_002734163.2"/>
</dbReference>
<comment type="similarity">
    <text evidence="1">Belongs to the TRIAP1/MDM35 family.</text>
</comment>
<keyword evidence="4" id="KW-1185">Reference proteome</keyword>
<reference evidence="5" key="1">
    <citation type="submission" date="2025-08" db="UniProtKB">
        <authorList>
            <consortium name="RefSeq"/>
        </authorList>
    </citation>
    <scope>IDENTIFICATION</scope>
    <source>
        <tissue evidence="5">Testes</tissue>
    </source>
</reference>
<dbReference type="PANTHER" id="PTHR46403:SF1">
    <property type="entry name" value="TP53-REGULATED INHIBITOR OF APOPTOSIS 1"/>
    <property type="match status" value="1"/>
</dbReference>
<accession>A0ABM0GP23</accession>
<dbReference type="Proteomes" id="UP000694865">
    <property type="component" value="Unplaced"/>
</dbReference>
<dbReference type="PANTHER" id="PTHR46403">
    <property type="entry name" value="TP53-REGULATED INHIBITOR OF APOPTOSIS 1"/>
    <property type="match status" value="1"/>
</dbReference>
<proteinExistence type="inferred from homology"/>
<evidence type="ECO:0000256" key="3">
    <source>
        <dbReference type="ARBA" id="ARBA00023706"/>
    </source>
</evidence>
<dbReference type="GeneID" id="100378015"/>
<evidence type="ECO:0000313" key="5">
    <source>
        <dbReference type="RefSeq" id="XP_002734209.1"/>
    </source>
</evidence>
<evidence type="ECO:0000313" key="4">
    <source>
        <dbReference type="Proteomes" id="UP000694865"/>
    </source>
</evidence>
<gene>
    <name evidence="5" type="primary">LOC100378015</name>
</gene>
<protein>
    <submittedName>
        <fullName evidence="5">TP53-regulated inhibitor of apoptosis 1-like</fullName>
    </submittedName>
</protein>
<dbReference type="Pfam" id="PF05254">
    <property type="entry name" value="UPF0203"/>
    <property type="match status" value="1"/>
</dbReference>
<evidence type="ECO:0000256" key="1">
    <source>
        <dbReference type="ARBA" id="ARBA00006196"/>
    </source>
</evidence>
<dbReference type="InterPro" id="IPR007918">
    <property type="entry name" value="MDM35_apoptosis"/>
</dbReference>
<keyword evidence="2" id="KW-1015">Disulfide bond</keyword>
<name>A0ABM0GP23_SACKO</name>
<organism evidence="4 5">
    <name type="scientific">Saccoglossus kowalevskii</name>
    <name type="common">Acorn worm</name>
    <dbReference type="NCBI Taxonomy" id="10224"/>
    <lineage>
        <taxon>Eukaryota</taxon>
        <taxon>Metazoa</taxon>
        <taxon>Hemichordata</taxon>
        <taxon>Enteropneusta</taxon>
        <taxon>Harrimaniidae</taxon>
        <taxon>Saccoglossus</taxon>
    </lineage>
</organism>
<evidence type="ECO:0000256" key="2">
    <source>
        <dbReference type="ARBA" id="ARBA00023157"/>
    </source>
</evidence>
<comment type="catalytic activity">
    <reaction evidence="3">
        <text>a 1,2-diacyl-sn-glycero-3-phosphate(in) = a 1,2-diacyl-sn-glycero-3-phosphate(out)</text>
        <dbReference type="Rhea" id="RHEA:36435"/>
        <dbReference type="ChEBI" id="CHEBI:58608"/>
    </reaction>
</comment>